<organism evidence="1 2">
    <name type="scientific">Antarcticirhabdus aurantiaca</name>
    <dbReference type="NCBI Taxonomy" id="2606717"/>
    <lineage>
        <taxon>Bacteria</taxon>
        <taxon>Pseudomonadati</taxon>
        <taxon>Pseudomonadota</taxon>
        <taxon>Alphaproteobacteria</taxon>
        <taxon>Hyphomicrobiales</taxon>
        <taxon>Aurantimonadaceae</taxon>
        <taxon>Antarcticirhabdus</taxon>
    </lineage>
</organism>
<keyword evidence="2" id="KW-1185">Reference proteome</keyword>
<reference evidence="1" key="1">
    <citation type="submission" date="2022-11" db="EMBL/GenBank/DDBJ databases">
        <title>beta-Carotene-producing bacterium, Jeongeuplla avenae sp. nov., alleviates the salt stress of Arabidopsis seedlings.</title>
        <authorList>
            <person name="Jiang L."/>
            <person name="Lee J."/>
        </authorList>
    </citation>
    <scope>NUCLEOTIDE SEQUENCE</scope>
    <source>
        <strain evidence="1">DY_R2A_6</strain>
    </source>
</reference>
<proteinExistence type="predicted"/>
<evidence type="ECO:0000313" key="1">
    <source>
        <dbReference type="EMBL" id="WAJ29180.1"/>
    </source>
</evidence>
<name>A0ACD4NR90_9HYPH</name>
<dbReference type="Proteomes" id="UP001163223">
    <property type="component" value="Chromosome"/>
</dbReference>
<gene>
    <name evidence="1" type="ORF">OXU80_02750</name>
</gene>
<evidence type="ECO:0000313" key="2">
    <source>
        <dbReference type="Proteomes" id="UP001163223"/>
    </source>
</evidence>
<sequence length="475" mass="51963">MKSDMLVPSSGTALSSRGSTEVAPQGSGMGGGALSPLTLDAVSASRTDSFRRLGRNMRNTVAVILAFTGALGALLFKTVIAGAVVGQGTLVVETGPKAVQHQQGGVVRELLVENGDMVHAGQPLVVLDQVVADAQLRAATSSLLQKEARLDRLIAERDGLDELTFPSVSQDLLALQPAYEQFLDVERRQFELRRENRQSEREQLQERIKQIEEQMNGEAAQMAALDQEIGIIGEEVEGLRALFKRKLVNYERLSDIERSLSQLQGRRADLSATTAANKGRISEIKLQILQIDQTLRAELTDQIAQTQQEVSEFAERRVIAQEAKDRSVIVAPQDGTVHELAVHTVGGVVQPAETIMVVVPQADALVGEVRIRPTDIDQIYPGQDAEIHFSAFDRGTTPVIRGTLSRVSPDLETDKRTGAPYYQARISVGPEELARLGDLHLVPGMPLEVFIHTSDRTIISYLSKPLTDQMNRAFR</sequence>
<dbReference type="EMBL" id="CP113520">
    <property type="protein sequence ID" value="WAJ29180.1"/>
    <property type="molecule type" value="Genomic_DNA"/>
</dbReference>
<protein>
    <submittedName>
        <fullName evidence="1">HlyD family type I secretion periplasmic adaptor subunit</fullName>
    </submittedName>
</protein>
<accession>A0ACD4NR90</accession>